<feature type="domain" description="PIPK" evidence="4">
    <location>
        <begin position="358"/>
        <end position="706"/>
    </location>
</feature>
<dbReference type="GO" id="GO:0046854">
    <property type="term" value="P:phosphatidylinositol phosphate biosynthetic process"/>
    <property type="evidence" value="ECO:0007669"/>
    <property type="project" value="TreeGrafter"/>
</dbReference>
<keyword evidence="3" id="KW-0472">Membrane</keyword>
<name>A0AAV0SZ73_HYABA</name>
<proteinExistence type="predicted"/>
<dbReference type="SMART" id="SM00330">
    <property type="entry name" value="PIPKc"/>
    <property type="match status" value="1"/>
</dbReference>
<evidence type="ECO:0000256" key="2">
    <source>
        <dbReference type="SAM" id="MobiDB-lite"/>
    </source>
</evidence>
<dbReference type="AlphaFoldDB" id="A0AAV0SZ73"/>
<dbReference type="InterPro" id="IPR027483">
    <property type="entry name" value="PInositol-4-P-4/5-kinase_C_sf"/>
</dbReference>
<dbReference type="SUPFAM" id="SSF56104">
    <property type="entry name" value="SAICAR synthase-like"/>
    <property type="match status" value="1"/>
</dbReference>
<dbReference type="Proteomes" id="UP001162031">
    <property type="component" value="Unassembled WGS sequence"/>
</dbReference>
<keyword evidence="1" id="KW-0808">Transferase</keyword>
<dbReference type="PANTHER" id="PTHR23086">
    <property type="entry name" value="PHOSPHATIDYLINOSITOL-4-PHOSPHATE 5-KINASE"/>
    <property type="match status" value="1"/>
</dbReference>
<dbReference type="Gene3D" id="3.30.810.10">
    <property type="entry name" value="2-Layer Sandwich"/>
    <property type="match status" value="1"/>
</dbReference>
<gene>
    <name evidence="5" type="ORF">HBR001_LOCUS632</name>
</gene>
<evidence type="ECO:0000256" key="1">
    <source>
        <dbReference type="PROSITE-ProRule" id="PRU00781"/>
    </source>
</evidence>
<feature type="transmembrane region" description="Helical" evidence="3">
    <location>
        <begin position="175"/>
        <end position="197"/>
    </location>
</feature>
<dbReference type="InterPro" id="IPR002498">
    <property type="entry name" value="PInositol-4-P-4/5-kinase_core"/>
</dbReference>
<feature type="compositionally biased region" description="Polar residues" evidence="2">
    <location>
        <begin position="737"/>
        <end position="751"/>
    </location>
</feature>
<feature type="transmembrane region" description="Helical" evidence="3">
    <location>
        <begin position="6"/>
        <end position="28"/>
    </location>
</feature>
<keyword evidence="3" id="KW-1133">Transmembrane helix</keyword>
<keyword evidence="1" id="KW-0067">ATP-binding</keyword>
<feature type="region of interest" description="Disordered" evidence="2">
    <location>
        <begin position="718"/>
        <end position="756"/>
    </location>
</feature>
<feature type="transmembrane region" description="Helical" evidence="3">
    <location>
        <begin position="103"/>
        <end position="124"/>
    </location>
</feature>
<sequence length="823" mass="91740">MSDLYLAWQLTALTVGLLSMGAMVLVVIKCPSSRLHPGPVLLTIFLSATIASVMRVGLHAWHLVFAAADTVDEMQLLLPATLSRVANEELGHDTGPLEPYVPFFFWCYFFFNTSTTLWFLMLALDLIFSLSNPFLPFSADYVKHHVYAWPASVLYCFVFRYVLGAFHDTATANVVLYFDMPAYLALVYIGFGLVQAWRRARILETHAHATTRRMAQRILPYLGVFAVHTTVALVVYLVQLGSAFGRRIPNTLDQLALVLEALEVFALFCWDVGVLRPPMDHRNDGLSSASRVAGSHVDAEGDDAAAAVDLTASSRGAILSVPLSNPSEEIDVSNKLRTDVMRYMSLGIMKSIEMAQVADKADAHDCSASAERTGSVDTEQAVGLHADGRSRESCCCYSSIDFHDYNDVKSMGVVVYGMQNSTMLNFRDCAPKVFHRIRAQFDIDQDFYRESFDPSRILSEHGSEGKSGNIFYFTANKQFMVKSVPKEEFDTLRAILPHYHEYLQSNPRSMLCRYYGCHSISLPIGKRRMYFVVMHNLFNEGAVDQRFDLKGNRDRRRAVSATGMERLIHAAKHRKAISQLLLDIDFLKLSSGMSLSYAHTAAQQDQLCSDVVFLASRGIIDYSILLGVRYKHDGEQADMYPNGLLSHDQREVYYVGIVDMLQRYNWRWTVQRWFLGYLCCKDLHDVSAVPPIEYAARLAEFVREKLFGTQGNNTSISSFNSAQLESDNGDASGHFSRGSSHVSTAPASQGFRTRKHRDRCSIDMQHLSVFSLGTAEMEPSSSSSSASSSSSSFSPSVAYSSVCESPVEGLDSAKARSAAPFFV</sequence>
<evidence type="ECO:0000256" key="3">
    <source>
        <dbReference type="SAM" id="Phobius"/>
    </source>
</evidence>
<dbReference type="GO" id="GO:0005524">
    <property type="term" value="F:ATP binding"/>
    <property type="evidence" value="ECO:0007669"/>
    <property type="project" value="UniProtKB-UniRule"/>
</dbReference>
<accession>A0AAV0SZ73</accession>
<dbReference type="Pfam" id="PF01504">
    <property type="entry name" value="PIP5K"/>
    <property type="match status" value="2"/>
</dbReference>
<keyword evidence="1" id="KW-0418">Kinase</keyword>
<dbReference type="GO" id="GO:0016308">
    <property type="term" value="F:1-phosphatidylinositol-4-phosphate 5-kinase activity"/>
    <property type="evidence" value="ECO:0007669"/>
    <property type="project" value="TreeGrafter"/>
</dbReference>
<reference evidence="5" key="1">
    <citation type="submission" date="2022-12" db="EMBL/GenBank/DDBJ databases">
        <authorList>
            <person name="Webb A."/>
        </authorList>
    </citation>
    <scope>NUCLEOTIDE SEQUENCE</scope>
    <source>
        <strain evidence="5">Hp1</strain>
    </source>
</reference>
<dbReference type="CDD" id="cd00139">
    <property type="entry name" value="PIPKc"/>
    <property type="match status" value="1"/>
</dbReference>
<comment type="caution">
    <text evidence="5">The sequence shown here is derived from an EMBL/GenBank/DDBJ whole genome shotgun (WGS) entry which is preliminary data.</text>
</comment>
<feature type="transmembrane region" description="Helical" evidence="3">
    <location>
        <begin position="218"/>
        <end position="238"/>
    </location>
</feature>
<keyword evidence="6" id="KW-1185">Reference proteome</keyword>
<feature type="transmembrane region" description="Helical" evidence="3">
    <location>
        <begin position="40"/>
        <end position="64"/>
    </location>
</feature>
<organism evidence="5 6">
    <name type="scientific">Hyaloperonospora brassicae</name>
    <name type="common">Brassica downy mildew</name>
    <name type="synonym">Peronospora brassicae</name>
    <dbReference type="NCBI Taxonomy" id="162125"/>
    <lineage>
        <taxon>Eukaryota</taxon>
        <taxon>Sar</taxon>
        <taxon>Stramenopiles</taxon>
        <taxon>Oomycota</taxon>
        <taxon>Peronosporomycetes</taxon>
        <taxon>Peronosporales</taxon>
        <taxon>Peronosporaceae</taxon>
        <taxon>Hyaloperonospora</taxon>
    </lineage>
</organism>
<keyword evidence="1" id="KW-0547">Nucleotide-binding</keyword>
<evidence type="ECO:0000313" key="6">
    <source>
        <dbReference type="Proteomes" id="UP001162031"/>
    </source>
</evidence>
<keyword evidence="3" id="KW-0812">Transmembrane</keyword>
<dbReference type="GO" id="GO:0005886">
    <property type="term" value="C:plasma membrane"/>
    <property type="evidence" value="ECO:0007669"/>
    <property type="project" value="TreeGrafter"/>
</dbReference>
<dbReference type="InterPro" id="IPR027484">
    <property type="entry name" value="PInositol-4-P-5-kinase_N"/>
</dbReference>
<evidence type="ECO:0000313" key="5">
    <source>
        <dbReference type="EMBL" id="CAI5711284.1"/>
    </source>
</evidence>
<dbReference type="Gene3D" id="3.30.800.10">
    <property type="entry name" value="Phosphatidylinositol Phosphate Kinase II Beta"/>
    <property type="match status" value="1"/>
</dbReference>
<dbReference type="EMBL" id="CANTFL010000080">
    <property type="protein sequence ID" value="CAI5711284.1"/>
    <property type="molecule type" value="Genomic_DNA"/>
</dbReference>
<evidence type="ECO:0000259" key="4">
    <source>
        <dbReference type="PROSITE" id="PS51455"/>
    </source>
</evidence>
<protein>
    <recommendedName>
        <fullName evidence="4">PIPK domain-containing protein</fullName>
    </recommendedName>
</protein>
<dbReference type="PANTHER" id="PTHR23086:SF8">
    <property type="entry name" value="PHOSPHATIDYLINOSITOL 5-PHOSPHATE 4-KINASE, ISOFORM A"/>
    <property type="match status" value="1"/>
</dbReference>
<dbReference type="InterPro" id="IPR023610">
    <property type="entry name" value="PInositol-4/5-P-5/4-kinase"/>
</dbReference>
<feature type="transmembrane region" description="Helical" evidence="3">
    <location>
        <begin position="145"/>
        <end position="163"/>
    </location>
</feature>
<dbReference type="PROSITE" id="PS51455">
    <property type="entry name" value="PIPK"/>
    <property type="match status" value="1"/>
</dbReference>